<dbReference type="OMA" id="YDPDCDH"/>
<dbReference type="Pfam" id="PF21283">
    <property type="entry name" value="EPCAM-Trop-2_C"/>
    <property type="match status" value="1"/>
</dbReference>
<evidence type="ECO:0000256" key="8">
    <source>
        <dbReference type="ARBA" id="ARBA00023180"/>
    </source>
</evidence>
<dbReference type="InterPro" id="IPR041630">
    <property type="entry name" value="EpCAM_N"/>
</dbReference>
<evidence type="ECO:0000313" key="14">
    <source>
        <dbReference type="Proteomes" id="UP000472272"/>
    </source>
</evidence>
<dbReference type="InterPro" id="IPR000716">
    <property type="entry name" value="Thyroglobulin_1"/>
</dbReference>
<dbReference type="InterPro" id="IPR043406">
    <property type="entry name" value="EPCAM/Trop-2"/>
</dbReference>
<dbReference type="Pfam" id="PF00086">
    <property type="entry name" value="Thyroglobulin_1"/>
    <property type="match status" value="1"/>
</dbReference>
<organism evidence="13 14">
    <name type="scientific">Podarcis muralis</name>
    <name type="common">Wall lizard</name>
    <name type="synonym">Lacerta muralis</name>
    <dbReference type="NCBI Taxonomy" id="64176"/>
    <lineage>
        <taxon>Eukaryota</taxon>
        <taxon>Metazoa</taxon>
        <taxon>Chordata</taxon>
        <taxon>Craniata</taxon>
        <taxon>Vertebrata</taxon>
        <taxon>Euteleostomi</taxon>
        <taxon>Lepidosauria</taxon>
        <taxon>Squamata</taxon>
        <taxon>Bifurcata</taxon>
        <taxon>Unidentata</taxon>
        <taxon>Episquamata</taxon>
        <taxon>Laterata</taxon>
        <taxon>Lacertibaenia</taxon>
        <taxon>Lacertidae</taxon>
        <taxon>Podarcis</taxon>
    </lineage>
</organism>
<reference evidence="13 14" key="1">
    <citation type="journal article" date="2019" name="Proc. Natl. Acad. Sci. U.S.A.">
        <title>Regulatory changes in pterin and carotenoid genes underlie balanced color polymorphisms in the wall lizard.</title>
        <authorList>
            <person name="Andrade P."/>
            <person name="Pinho C."/>
            <person name="Perez I de Lanuza G."/>
            <person name="Afonso S."/>
            <person name="Brejcha J."/>
            <person name="Rubin C.J."/>
            <person name="Wallerman O."/>
            <person name="Pereira P."/>
            <person name="Sabatino S.J."/>
            <person name="Bellati A."/>
            <person name="Pellitteri-Rosa D."/>
            <person name="Bosakova Z."/>
            <person name="Bunikis I."/>
            <person name="Carretero M.A."/>
            <person name="Feiner N."/>
            <person name="Marsik P."/>
            <person name="Pauperio F."/>
            <person name="Salvi D."/>
            <person name="Soler L."/>
            <person name="While G.M."/>
            <person name="Uller T."/>
            <person name="Font E."/>
            <person name="Andersson L."/>
            <person name="Carneiro M."/>
        </authorList>
    </citation>
    <scope>NUCLEOTIDE SEQUENCE</scope>
</reference>
<dbReference type="AlphaFoldDB" id="A0A670I383"/>
<dbReference type="InterPro" id="IPR036857">
    <property type="entry name" value="Thyroglobulin_1_sf"/>
</dbReference>
<keyword evidence="5 10" id="KW-1133">Transmembrane helix</keyword>
<feature type="transmembrane region" description="Helical" evidence="10">
    <location>
        <begin position="261"/>
        <end position="286"/>
    </location>
</feature>
<dbReference type="PANTHER" id="PTHR14168:SF5">
    <property type="entry name" value="TUMOR-ASSOCIATED CALCIUM SIGNAL TRANSDUCER 2"/>
    <property type="match status" value="1"/>
</dbReference>
<proteinExistence type="inferred from homology"/>
<dbReference type="CDD" id="cd00191">
    <property type="entry name" value="TY"/>
    <property type="match status" value="1"/>
</dbReference>
<reference evidence="13" key="3">
    <citation type="submission" date="2025-09" db="UniProtKB">
        <authorList>
            <consortium name="Ensembl"/>
        </authorList>
    </citation>
    <scope>IDENTIFICATION</scope>
</reference>
<keyword evidence="4 11" id="KW-0732">Signal</keyword>
<dbReference type="InterPro" id="IPR049420">
    <property type="entry name" value="EPCAM-Trop-2_C"/>
</dbReference>
<reference evidence="13" key="2">
    <citation type="submission" date="2025-08" db="UniProtKB">
        <authorList>
            <consortium name="Ensembl"/>
        </authorList>
    </citation>
    <scope>IDENTIFICATION</scope>
</reference>
<evidence type="ECO:0000259" key="12">
    <source>
        <dbReference type="PROSITE" id="PS51162"/>
    </source>
</evidence>
<evidence type="ECO:0000256" key="10">
    <source>
        <dbReference type="SAM" id="Phobius"/>
    </source>
</evidence>
<evidence type="ECO:0000256" key="1">
    <source>
        <dbReference type="ARBA" id="ARBA00004479"/>
    </source>
</evidence>
<dbReference type="PROSITE" id="PS00484">
    <property type="entry name" value="THYROGLOBULIN_1_1"/>
    <property type="match status" value="1"/>
</dbReference>
<evidence type="ECO:0000256" key="6">
    <source>
        <dbReference type="ARBA" id="ARBA00023136"/>
    </source>
</evidence>
<dbReference type="FunFam" id="4.10.800.10:FF:000008">
    <property type="entry name" value="tumor-associated calcium signal transducer 2"/>
    <property type="match status" value="1"/>
</dbReference>
<comment type="subcellular location">
    <subcellularLocation>
        <location evidence="1">Membrane</location>
        <topology evidence="1">Single-pass type I membrane protein</topology>
    </subcellularLocation>
</comment>
<dbReference type="GeneTree" id="ENSGT00390000018245"/>
<keyword evidence="14" id="KW-1185">Reference proteome</keyword>
<dbReference type="SMART" id="SM00211">
    <property type="entry name" value="TY"/>
    <property type="match status" value="1"/>
</dbReference>
<sequence length="311" mass="35139">VLPPSSAFGAALVLMLVATSATQNDCFCPTNNLASCSSESGSCICTARGSNQRLDCSTLTPKCLLIKAEIKTKRGRSFPRPEHGFVDNDGLYNPECDAMGFFKARQCNQTDTCWCVNSAGVRRTDKGDLNMRCNELVRTSWIYIEMKHKERKTPLSESEVANSFRQLIENRYMLHPKFITAVEYKEPLIHIDLKQNISEKSYRDVDIADVAYYFEKDIQGKPIFPPDNMFGLYVNDEPLDIEEILVYYVDDKPPEFSMQRLTAGIIAVVVVVVLAIVIGITVLVVTRRRKTGKYEKVEIKEMGEMRKGQHA</sequence>
<dbReference type="GO" id="GO:0016020">
    <property type="term" value="C:membrane"/>
    <property type="evidence" value="ECO:0007669"/>
    <property type="project" value="UniProtKB-SubCell"/>
</dbReference>
<dbReference type="Pfam" id="PF18635">
    <property type="entry name" value="EpCAM_N"/>
    <property type="match status" value="1"/>
</dbReference>
<dbReference type="Ensembl" id="ENSPMRT00000006251.1">
    <property type="protein sequence ID" value="ENSPMRP00000005877.1"/>
    <property type="gene ID" value="ENSPMRG00000003988.1"/>
</dbReference>
<evidence type="ECO:0000256" key="11">
    <source>
        <dbReference type="SAM" id="SignalP"/>
    </source>
</evidence>
<evidence type="ECO:0000256" key="7">
    <source>
        <dbReference type="ARBA" id="ARBA00023157"/>
    </source>
</evidence>
<feature type="domain" description="Thyroglobulin type-1" evidence="12">
    <location>
        <begin position="60"/>
        <end position="133"/>
    </location>
</feature>
<feature type="chain" id="PRO_5025343601" evidence="11">
    <location>
        <begin position="22"/>
        <end position="311"/>
    </location>
</feature>
<comment type="caution">
    <text evidence="9">Lacks conserved residue(s) required for the propagation of feature annotation.</text>
</comment>
<evidence type="ECO:0000256" key="3">
    <source>
        <dbReference type="ARBA" id="ARBA00022692"/>
    </source>
</evidence>
<keyword evidence="7" id="KW-1015">Disulfide bond</keyword>
<dbReference type="PROSITE" id="PS51162">
    <property type="entry name" value="THYROGLOBULIN_1_2"/>
    <property type="match status" value="1"/>
</dbReference>
<comment type="similarity">
    <text evidence="2">Belongs to the EPCAM family.</text>
</comment>
<evidence type="ECO:0000256" key="5">
    <source>
        <dbReference type="ARBA" id="ARBA00022989"/>
    </source>
</evidence>
<dbReference type="PANTHER" id="PTHR14168">
    <property type="entry name" value="TUMOR-ASSOCIATED CALCIUM SIGNAL TRANSDUCER"/>
    <property type="match status" value="1"/>
</dbReference>
<protein>
    <submittedName>
        <fullName evidence="13">Tumor associated calcium signal transducer 2</fullName>
    </submittedName>
</protein>
<dbReference type="Gene3D" id="4.10.800.10">
    <property type="entry name" value="Thyroglobulin type-1"/>
    <property type="match status" value="1"/>
</dbReference>
<dbReference type="Proteomes" id="UP000472272">
    <property type="component" value="Chromosome 6"/>
</dbReference>
<evidence type="ECO:0000256" key="4">
    <source>
        <dbReference type="ARBA" id="ARBA00022729"/>
    </source>
</evidence>
<keyword evidence="3 10" id="KW-0812">Transmembrane</keyword>
<feature type="signal peptide" evidence="11">
    <location>
        <begin position="1"/>
        <end position="21"/>
    </location>
</feature>
<evidence type="ECO:0000313" key="13">
    <source>
        <dbReference type="Ensembl" id="ENSPMRP00000005877.1"/>
    </source>
</evidence>
<evidence type="ECO:0000256" key="9">
    <source>
        <dbReference type="PROSITE-ProRule" id="PRU00500"/>
    </source>
</evidence>
<gene>
    <name evidence="13" type="primary">TACSTD2</name>
</gene>
<dbReference type="SUPFAM" id="SSF57610">
    <property type="entry name" value="Thyroglobulin type-1 domain"/>
    <property type="match status" value="1"/>
</dbReference>
<accession>A0A670I383</accession>
<keyword evidence="6 10" id="KW-0472">Membrane</keyword>
<keyword evidence="8" id="KW-0325">Glycoprotein</keyword>
<evidence type="ECO:0000256" key="2">
    <source>
        <dbReference type="ARBA" id="ARBA00007669"/>
    </source>
</evidence>
<name>A0A670I383_PODMU</name>